<evidence type="ECO:0000313" key="11">
    <source>
        <dbReference type="Proteomes" id="UP000694845"/>
    </source>
</evidence>
<keyword evidence="11" id="KW-1185">Reference proteome</keyword>
<feature type="compositionally biased region" description="Basic and acidic residues" evidence="8">
    <location>
        <begin position="11"/>
        <end position="24"/>
    </location>
</feature>
<organism evidence="11 12">
    <name type="scientific">Acanthaster planci</name>
    <name type="common">Crown-of-thorns starfish</name>
    <dbReference type="NCBI Taxonomy" id="133434"/>
    <lineage>
        <taxon>Eukaryota</taxon>
        <taxon>Metazoa</taxon>
        <taxon>Echinodermata</taxon>
        <taxon>Eleutherozoa</taxon>
        <taxon>Asterozoa</taxon>
        <taxon>Asteroidea</taxon>
        <taxon>Valvatacea</taxon>
        <taxon>Valvatida</taxon>
        <taxon>Acanthasteridae</taxon>
        <taxon>Acanthaster</taxon>
    </lineage>
</organism>
<sequence length="355" mass="40607">MASSSSTQSEADNHEKRRQLRQDYRNLIAETQRNRQDLIQPESDGLKNTLDRADTLFTQVTKSKCSREAALDAQLMVLVSSLGHEQAQKLHSDFHTFDPSEFAEKLITFMGDRRIRNEEGERRNVPFPKEGWSKLGRAAKSCFRRAPAFHFMLGSFERGEAPVKTRKQSAARQKEKDSGPAVVPKQVQSMGKSHQEVTTEEVERMLGILHQVTNFDQEDQSEVEPVSLFEFVINPHSFSETVENIFHLSFLVKDGHAEVRLDDDRLPIIIPTTPYVEGQTNEQVDRKQVMISLDMQQWKEIVNVFEIKEPLIPRRSGPSTDINGIDRDLEEVEINSEEPLRKKKAHGSSRPSKTK</sequence>
<dbReference type="GO" id="GO:0005634">
    <property type="term" value="C:nucleus"/>
    <property type="evidence" value="ECO:0007669"/>
    <property type="project" value="UniProtKB-SubCell"/>
</dbReference>
<dbReference type="PANTHER" id="PTHR16140">
    <property type="entry name" value="NON-STRUCTURAL MAINTENANCE OF CHROMOSOMES ELEMENT 4"/>
    <property type="match status" value="1"/>
</dbReference>
<evidence type="ECO:0000256" key="2">
    <source>
        <dbReference type="ARBA" id="ARBA00008997"/>
    </source>
</evidence>
<dbReference type="Pfam" id="PF15412">
    <property type="entry name" value="Nse4-Nse3_bdg"/>
    <property type="match status" value="1"/>
</dbReference>
<feature type="region of interest" description="Disordered" evidence="8">
    <location>
        <begin position="162"/>
        <end position="194"/>
    </location>
</feature>
<keyword evidence="4 7" id="KW-0233">DNA recombination</keyword>
<evidence type="ECO:0000259" key="10">
    <source>
        <dbReference type="Pfam" id="PF15412"/>
    </source>
</evidence>
<dbReference type="GO" id="GO:0030915">
    <property type="term" value="C:Smc5-Smc6 complex"/>
    <property type="evidence" value="ECO:0007669"/>
    <property type="project" value="UniProtKB-UniRule"/>
</dbReference>
<dbReference type="GO" id="GO:0006281">
    <property type="term" value="P:DNA repair"/>
    <property type="evidence" value="ECO:0007669"/>
    <property type="project" value="UniProtKB-UniRule"/>
</dbReference>
<name>A0A8B7YGN8_ACAPL</name>
<comment type="subunit">
    <text evidence="7">Component of the SMC5-SMC6 complex.</text>
</comment>
<dbReference type="GO" id="GO:0006310">
    <property type="term" value="P:DNA recombination"/>
    <property type="evidence" value="ECO:0007669"/>
    <property type="project" value="UniProtKB-UniRule"/>
</dbReference>
<dbReference type="Pfam" id="PF08743">
    <property type="entry name" value="Nse4_C"/>
    <property type="match status" value="1"/>
</dbReference>
<dbReference type="InterPro" id="IPR027786">
    <property type="entry name" value="Nse4/EID"/>
</dbReference>
<keyword evidence="5 7" id="KW-0234">DNA repair</keyword>
<accession>A0A8B7YGN8</accession>
<dbReference type="GeneID" id="110979903"/>
<dbReference type="KEGG" id="aplc:110979903"/>
<comment type="function">
    <text evidence="7">Component of the SMC5-SMC6 complex, that promotes sister chromatid alignment after DNA damage and facilitates double-stranded DNA breaks (DSBs) repair via homologous recombination between sister chromatids.</text>
</comment>
<dbReference type="OMA" id="FMGINRT"/>
<dbReference type="AlphaFoldDB" id="A0A8B7YGN8"/>
<gene>
    <name evidence="12" type="primary">LOC110979903</name>
</gene>
<feature type="compositionally biased region" description="Basic residues" evidence="8">
    <location>
        <begin position="341"/>
        <end position="355"/>
    </location>
</feature>
<dbReference type="InterPro" id="IPR029225">
    <property type="entry name" value="Nse4_Nse3-bd"/>
</dbReference>
<feature type="domain" description="Nse4/EID protein Nse3/MAGE-binding" evidence="10">
    <location>
        <begin position="72"/>
        <end position="118"/>
    </location>
</feature>
<keyword evidence="6 7" id="KW-0539">Nucleus</keyword>
<evidence type="ECO:0000256" key="7">
    <source>
        <dbReference type="RuleBase" id="RU365071"/>
    </source>
</evidence>
<evidence type="ECO:0000256" key="3">
    <source>
        <dbReference type="ARBA" id="ARBA00022763"/>
    </source>
</evidence>
<evidence type="ECO:0000256" key="6">
    <source>
        <dbReference type="ARBA" id="ARBA00023242"/>
    </source>
</evidence>
<comment type="subcellular location">
    <subcellularLocation>
        <location evidence="1 7">Nucleus</location>
    </subcellularLocation>
</comment>
<evidence type="ECO:0000256" key="8">
    <source>
        <dbReference type="SAM" id="MobiDB-lite"/>
    </source>
</evidence>
<dbReference type="PANTHER" id="PTHR16140:SF0">
    <property type="entry name" value="NON-STRUCTURAL MAINTENANCE OF CHROMOSOMES ELEMENT 4"/>
    <property type="match status" value="1"/>
</dbReference>
<evidence type="ECO:0000256" key="4">
    <source>
        <dbReference type="ARBA" id="ARBA00023172"/>
    </source>
</evidence>
<comment type="similarity">
    <text evidence="2 7">Belongs to the NSE4 family.</text>
</comment>
<evidence type="ECO:0000313" key="12">
    <source>
        <dbReference type="RefSeq" id="XP_022091752.1"/>
    </source>
</evidence>
<keyword evidence="3 7" id="KW-0227">DNA damage</keyword>
<evidence type="ECO:0000256" key="5">
    <source>
        <dbReference type="ARBA" id="ARBA00023204"/>
    </source>
</evidence>
<feature type="region of interest" description="Disordered" evidence="8">
    <location>
        <begin position="1"/>
        <end position="45"/>
    </location>
</feature>
<feature type="domain" description="Non-structural maintenance of chromosome element 4 C-terminal" evidence="9">
    <location>
        <begin position="225"/>
        <end position="312"/>
    </location>
</feature>
<proteinExistence type="inferred from homology"/>
<reference evidence="12" key="1">
    <citation type="submission" date="2025-08" db="UniProtKB">
        <authorList>
            <consortium name="RefSeq"/>
        </authorList>
    </citation>
    <scope>IDENTIFICATION</scope>
</reference>
<evidence type="ECO:0000259" key="9">
    <source>
        <dbReference type="Pfam" id="PF08743"/>
    </source>
</evidence>
<dbReference type="InterPro" id="IPR014854">
    <property type="entry name" value="Nse4_C"/>
</dbReference>
<protein>
    <recommendedName>
        <fullName evidence="7">Non-structural maintenance of chromosomes element 4</fullName>
    </recommendedName>
</protein>
<dbReference type="Proteomes" id="UP000694845">
    <property type="component" value="Unplaced"/>
</dbReference>
<dbReference type="RefSeq" id="XP_022091752.1">
    <property type="nucleotide sequence ID" value="XM_022236060.1"/>
</dbReference>
<feature type="compositionally biased region" description="Polar residues" evidence="8">
    <location>
        <begin position="1"/>
        <end position="10"/>
    </location>
</feature>
<evidence type="ECO:0000256" key="1">
    <source>
        <dbReference type="ARBA" id="ARBA00004123"/>
    </source>
</evidence>
<dbReference type="OrthoDB" id="361242at2759"/>
<feature type="region of interest" description="Disordered" evidence="8">
    <location>
        <begin position="333"/>
        <end position="355"/>
    </location>
</feature>